<organism evidence="1 2">
    <name type="scientific">Methylobacterium pseudosasicola</name>
    <dbReference type="NCBI Taxonomy" id="582667"/>
    <lineage>
        <taxon>Bacteria</taxon>
        <taxon>Pseudomonadati</taxon>
        <taxon>Pseudomonadota</taxon>
        <taxon>Alphaproteobacteria</taxon>
        <taxon>Hyphomicrobiales</taxon>
        <taxon>Methylobacteriaceae</taxon>
        <taxon>Methylobacterium</taxon>
    </lineage>
</organism>
<evidence type="ECO:0000313" key="2">
    <source>
        <dbReference type="Proteomes" id="UP000199048"/>
    </source>
</evidence>
<accession>A0A1I4T6Z4</accession>
<keyword evidence="2" id="KW-1185">Reference proteome</keyword>
<evidence type="ECO:0000313" key="1">
    <source>
        <dbReference type="EMBL" id="SFM72469.1"/>
    </source>
</evidence>
<dbReference type="Proteomes" id="UP000199048">
    <property type="component" value="Unassembled WGS sequence"/>
</dbReference>
<dbReference type="AlphaFoldDB" id="A0A1I4T6Z4"/>
<protein>
    <submittedName>
        <fullName evidence="1">Uncharacterized protein</fullName>
    </submittedName>
</protein>
<gene>
    <name evidence="1" type="ORF">SAMN05192568_105014</name>
</gene>
<proteinExistence type="predicted"/>
<dbReference type="EMBL" id="FOTK01000050">
    <property type="protein sequence ID" value="SFM72469.1"/>
    <property type="molecule type" value="Genomic_DNA"/>
</dbReference>
<sequence length="83" mass="9028">MIHDAHRRTVTTRAGALAHIADLLGVPITKFYDPHLIRGALEGRGEEAAAVFALVQAYLAIDDAETRHRSIQVVRAMAQAGRV</sequence>
<name>A0A1I4T6Z4_9HYPH</name>
<reference evidence="2" key="1">
    <citation type="submission" date="2016-10" db="EMBL/GenBank/DDBJ databases">
        <authorList>
            <person name="Varghese N."/>
            <person name="Submissions S."/>
        </authorList>
    </citation>
    <scope>NUCLEOTIDE SEQUENCE [LARGE SCALE GENOMIC DNA]</scope>
    <source>
        <strain evidence="2">BL36</strain>
    </source>
</reference>